<feature type="compositionally biased region" description="Low complexity" evidence="1">
    <location>
        <begin position="157"/>
        <end position="173"/>
    </location>
</feature>
<keyword evidence="2" id="KW-1133">Transmembrane helix</keyword>
<evidence type="ECO:0000313" key="3">
    <source>
        <dbReference type="EMBL" id="CAE8615056.1"/>
    </source>
</evidence>
<feature type="compositionally biased region" description="Low complexity" evidence="1">
    <location>
        <begin position="181"/>
        <end position="203"/>
    </location>
</feature>
<accession>A0A813FMT7</accession>
<feature type="region of interest" description="Disordered" evidence="1">
    <location>
        <begin position="147"/>
        <end position="227"/>
    </location>
</feature>
<organism evidence="3 4">
    <name type="scientific">Polarella glacialis</name>
    <name type="common">Dinoflagellate</name>
    <dbReference type="NCBI Taxonomy" id="89957"/>
    <lineage>
        <taxon>Eukaryota</taxon>
        <taxon>Sar</taxon>
        <taxon>Alveolata</taxon>
        <taxon>Dinophyceae</taxon>
        <taxon>Suessiales</taxon>
        <taxon>Suessiaceae</taxon>
        <taxon>Polarella</taxon>
    </lineage>
</organism>
<dbReference type="AlphaFoldDB" id="A0A813FMT7"/>
<evidence type="ECO:0000313" key="4">
    <source>
        <dbReference type="Proteomes" id="UP000654075"/>
    </source>
</evidence>
<proteinExistence type="predicted"/>
<sequence>MCTSFKDINICSTSSTATAVAPLLVCLACGSYASADFPEFGRVGTWGVFAAGAASGAVVSTCLLGVAWRVRRSFEAPFDLRELTDSDSDQEASGKEATEATETTGQRGDLRSPGLLGRRGSSRKRPGASKFGVAPYTRVSFSNDKVPATGYGKATVRSSSPKAAAAAPSKARSIGLPELRSSAAAKSAAAASPAGAAQPAAAVKRAKGGGRSDGDDTEAGWDGGKWEELDAALGRDLEAAASLDKESCPSAGLRPGKGRQLGDFEPTDAPKPSRRPPRRTGEESEQRPEKKSSSAGSRSSAKG</sequence>
<feature type="transmembrane region" description="Helical" evidence="2">
    <location>
        <begin position="45"/>
        <end position="68"/>
    </location>
</feature>
<dbReference type="EMBL" id="CAJNNV010025553">
    <property type="protein sequence ID" value="CAE8615056.1"/>
    <property type="molecule type" value="Genomic_DNA"/>
</dbReference>
<gene>
    <name evidence="3" type="ORF">PGLA1383_LOCUS32773</name>
</gene>
<feature type="compositionally biased region" description="Low complexity" evidence="1">
    <location>
        <begin position="293"/>
        <end position="303"/>
    </location>
</feature>
<name>A0A813FMT7_POLGL</name>
<evidence type="ECO:0000256" key="1">
    <source>
        <dbReference type="SAM" id="MobiDB-lite"/>
    </source>
</evidence>
<keyword evidence="2" id="KW-0812">Transmembrane</keyword>
<feature type="region of interest" description="Disordered" evidence="1">
    <location>
        <begin position="84"/>
        <end position="130"/>
    </location>
</feature>
<feature type="compositionally biased region" description="Basic and acidic residues" evidence="1">
    <location>
        <begin position="279"/>
        <end position="292"/>
    </location>
</feature>
<keyword evidence="4" id="KW-1185">Reference proteome</keyword>
<feature type="region of interest" description="Disordered" evidence="1">
    <location>
        <begin position="241"/>
        <end position="303"/>
    </location>
</feature>
<evidence type="ECO:0000256" key="2">
    <source>
        <dbReference type="SAM" id="Phobius"/>
    </source>
</evidence>
<keyword evidence="2" id="KW-0472">Membrane</keyword>
<reference evidence="3" key="1">
    <citation type="submission" date="2021-02" db="EMBL/GenBank/DDBJ databases">
        <authorList>
            <person name="Dougan E. K."/>
            <person name="Rhodes N."/>
            <person name="Thang M."/>
            <person name="Chan C."/>
        </authorList>
    </citation>
    <scope>NUCLEOTIDE SEQUENCE</scope>
</reference>
<protein>
    <submittedName>
        <fullName evidence="3">Uncharacterized protein</fullName>
    </submittedName>
</protein>
<dbReference type="Proteomes" id="UP000654075">
    <property type="component" value="Unassembled WGS sequence"/>
</dbReference>
<comment type="caution">
    <text evidence="3">The sequence shown here is derived from an EMBL/GenBank/DDBJ whole genome shotgun (WGS) entry which is preliminary data.</text>
</comment>